<comment type="caution">
    <text evidence="2">The sequence shown here is derived from an EMBL/GenBank/DDBJ whole genome shotgun (WGS) entry which is preliminary data.</text>
</comment>
<feature type="region of interest" description="Disordered" evidence="1">
    <location>
        <begin position="44"/>
        <end position="75"/>
    </location>
</feature>
<evidence type="ECO:0000256" key="1">
    <source>
        <dbReference type="SAM" id="MobiDB-lite"/>
    </source>
</evidence>
<proteinExistence type="predicted"/>
<reference evidence="3" key="1">
    <citation type="submission" date="2021-01" db="EMBL/GenBank/DDBJ databases">
        <title>Genome public.</title>
        <authorList>
            <person name="Liu C."/>
            <person name="Sun Q."/>
        </authorList>
    </citation>
    <scope>NUCLEOTIDE SEQUENCE [LARGE SCALE GENOMIC DNA]</scope>
    <source>
        <strain evidence="3">YIM B02556</strain>
    </source>
</reference>
<gene>
    <name evidence="2" type="ORF">JHL17_12530</name>
</gene>
<name>A0ABS1F4A6_9PROT</name>
<protein>
    <submittedName>
        <fullName evidence="2">Uncharacterized protein</fullName>
    </submittedName>
</protein>
<accession>A0ABS1F4A6</accession>
<keyword evidence="3" id="KW-1185">Reference proteome</keyword>
<evidence type="ECO:0000313" key="2">
    <source>
        <dbReference type="EMBL" id="MBK1838242.1"/>
    </source>
</evidence>
<evidence type="ECO:0000313" key="3">
    <source>
        <dbReference type="Proteomes" id="UP000652760"/>
    </source>
</evidence>
<organism evidence="2 3">
    <name type="scientific">Azospirillum endophyticum</name>
    <dbReference type="NCBI Taxonomy" id="2800326"/>
    <lineage>
        <taxon>Bacteria</taxon>
        <taxon>Pseudomonadati</taxon>
        <taxon>Pseudomonadota</taxon>
        <taxon>Alphaproteobacteria</taxon>
        <taxon>Rhodospirillales</taxon>
        <taxon>Azospirillaceae</taxon>
        <taxon>Azospirillum</taxon>
    </lineage>
</organism>
<dbReference type="EMBL" id="JAENHM010000035">
    <property type="protein sequence ID" value="MBK1838242.1"/>
    <property type="molecule type" value="Genomic_DNA"/>
</dbReference>
<dbReference type="Proteomes" id="UP000652760">
    <property type="component" value="Unassembled WGS sequence"/>
</dbReference>
<sequence>MPQRQDTATVSVIRQIRGHSRECQSLSAREVLLRIERRVLELLEDAPASPMHEPWSDQEGRSQGSSGRDGVNAGL</sequence>
<dbReference type="RefSeq" id="WP_200193521.1">
    <property type="nucleotide sequence ID" value="NZ_JAENHM010000035.1"/>
</dbReference>